<protein>
    <submittedName>
        <fullName evidence="1">Uncharacterized protein</fullName>
    </submittedName>
</protein>
<gene>
    <name evidence="1" type="ORF">D3871_09745</name>
</gene>
<dbReference type="Proteomes" id="UP000265955">
    <property type="component" value="Unassembled WGS sequence"/>
</dbReference>
<evidence type="ECO:0000313" key="1">
    <source>
        <dbReference type="EMBL" id="RJF98765.1"/>
    </source>
</evidence>
<accession>A0A3A3G9C7</accession>
<dbReference type="AlphaFoldDB" id="A0A3A3G9C7"/>
<keyword evidence="2" id="KW-1185">Reference proteome</keyword>
<dbReference type="EMBL" id="QYUO01000001">
    <property type="protein sequence ID" value="RJF98765.1"/>
    <property type="molecule type" value="Genomic_DNA"/>
</dbReference>
<comment type="caution">
    <text evidence="1">The sequence shown here is derived from an EMBL/GenBank/DDBJ whole genome shotgun (WGS) entry which is preliminary data.</text>
</comment>
<sequence length="78" mass="8831">MIMHDLSVIKNAVYHVLDDDSEEPEAMRQAAFRSIVGPHLALEMVEALEQRPDAEQVAELKKMGSDLAVHQKRRCCKT</sequence>
<name>A0A3A3G9C7_9BURK</name>
<organism evidence="1 2">
    <name type="scientific">Noviherbaspirillum saxi</name>
    <dbReference type="NCBI Taxonomy" id="2320863"/>
    <lineage>
        <taxon>Bacteria</taxon>
        <taxon>Pseudomonadati</taxon>
        <taxon>Pseudomonadota</taxon>
        <taxon>Betaproteobacteria</taxon>
        <taxon>Burkholderiales</taxon>
        <taxon>Oxalobacteraceae</taxon>
        <taxon>Noviherbaspirillum</taxon>
    </lineage>
</organism>
<reference evidence="2" key="1">
    <citation type="submission" date="2018-09" db="EMBL/GenBank/DDBJ databases">
        <authorList>
            <person name="Zhu H."/>
        </authorList>
    </citation>
    <scope>NUCLEOTIDE SEQUENCE [LARGE SCALE GENOMIC DNA]</scope>
    <source>
        <strain evidence="2">K1R23-30</strain>
    </source>
</reference>
<proteinExistence type="predicted"/>
<dbReference type="RefSeq" id="WP_119768712.1">
    <property type="nucleotide sequence ID" value="NZ_QYUO01000001.1"/>
</dbReference>
<evidence type="ECO:0000313" key="2">
    <source>
        <dbReference type="Proteomes" id="UP000265955"/>
    </source>
</evidence>